<dbReference type="InterPro" id="IPR012809">
    <property type="entry name" value="ECF_CbiQ"/>
</dbReference>
<organism evidence="7">
    <name type="scientific">Candidatus Actinomarina minuta</name>
    <dbReference type="NCBI Taxonomy" id="1389454"/>
    <lineage>
        <taxon>Bacteria</taxon>
        <taxon>Bacillati</taxon>
        <taxon>Actinomycetota</taxon>
        <taxon>Actinomycetes</taxon>
        <taxon>Candidatus Actinomarinidae</taxon>
        <taxon>Candidatus Actinomarinales</taxon>
        <taxon>Candidatus Actinomarineae</taxon>
        <taxon>Candidatus Actinomarinaceae</taxon>
        <taxon>Candidatus Actinomarina</taxon>
    </lineage>
</organism>
<dbReference type="NCBIfam" id="TIGR02454">
    <property type="entry name" value="ECF_T_CbiQ"/>
    <property type="match status" value="1"/>
</dbReference>
<keyword evidence="2" id="KW-1003">Cell membrane</keyword>
<keyword evidence="4 6" id="KW-1133">Transmembrane helix</keyword>
<dbReference type="PANTHER" id="PTHR34857">
    <property type="entry name" value="SLL0384 PROTEIN"/>
    <property type="match status" value="1"/>
</dbReference>
<reference evidence="7" key="1">
    <citation type="journal article" date="2013" name="Sci. Rep.">
        <title>Metagenomics uncovers a new group of low GC and ultra-small marine Actinobacteria.</title>
        <authorList>
            <person name="Ghai R."/>
            <person name="Mizuno C.M."/>
            <person name="Picazo A."/>
            <person name="Camacho A."/>
            <person name="Rodriguez-Valera F."/>
        </authorList>
    </citation>
    <scope>NUCLEOTIDE SEQUENCE</scope>
</reference>
<feature type="transmembrane region" description="Helical" evidence="6">
    <location>
        <begin position="145"/>
        <end position="166"/>
    </location>
</feature>
<sequence>MQTTHSHHLSLHSKSQLHELSPQLKILSTLLIVISIAFSKIINPFQIISHAVIVFLIIRFSNIPLKTYLKRLTLDIPFILFALFLPFLSSGNNDMVFTLFTFEVYRTGLLEMFAILFKATAGLSMGIILTATSTNIELIYGLQKLKVPPIIIAIMSFSIRYIDVFIDEFKRVRVSMQSRGYIEKGIKTLIPIAYASGAMLIRGYERGERVYLSMISRGFTGVIELQDRDYKQSNYLLALTIFSIIVLILDVIL</sequence>
<dbReference type="GO" id="GO:0006824">
    <property type="term" value="P:cobalt ion transport"/>
    <property type="evidence" value="ECO:0007669"/>
    <property type="project" value="InterPro"/>
</dbReference>
<evidence type="ECO:0000256" key="3">
    <source>
        <dbReference type="ARBA" id="ARBA00022692"/>
    </source>
</evidence>
<evidence type="ECO:0000313" key="7">
    <source>
        <dbReference type="EMBL" id="AGQ19442.1"/>
    </source>
</evidence>
<dbReference type="GO" id="GO:0043190">
    <property type="term" value="C:ATP-binding cassette (ABC) transporter complex"/>
    <property type="evidence" value="ECO:0007669"/>
    <property type="project" value="InterPro"/>
</dbReference>
<feature type="transmembrane region" description="Helical" evidence="6">
    <location>
        <begin position="235"/>
        <end position="252"/>
    </location>
</feature>
<keyword evidence="3 6" id="KW-0812">Transmembrane</keyword>
<evidence type="ECO:0000256" key="4">
    <source>
        <dbReference type="ARBA" id="ARBA00022989"/>
    </source>
</evidence>
<name>S5DWW6_9ACTN</name>
<feature type="transmembrane region" description="Helical" evidence="6">
    <location>
        <begin position="109"/>
        <end position="133"/>
    </location>
</feature>
<comment type="subcellular location">
    <subcellularLocation>
        <location evidence="1">Cell membrane</location>
        <topology evidence="1">Multi-pass membrane protein</topology>
    </subcellularLocation>
</comment>
<dbReference type="InterPro" id="IPR051611">
    <property type="entry name" value="ECF_transporter_component"/>
</dbReference>
<feature type="transmembrane region" description="Helical" evidence="6">
    <location>
        <begin position="47"/>
        <end position="65"/>
    </location>
</feature>
<dbReference type="CDD" id="cd16914">
    <property type="entry name" value="EcfT"/>
    <property type="match status" value="1"/>
</dbReference>
<feature type="transmembrane region" description="Helical" evidence="6">
    <location>
        <begin position="72"/>
        <end position="89"/>
    </location>
</feature>
<evidence type="ECO:0000256" key="1">
    <source>
        <dbReference type="ARBA" id="ARBA00004651"/>
    </source>
</evidence>
<proteinExistence type="predicted"/>
<evidence type="ECO:0000256" key="5">
    <source>
        <dbReference type="ARBA" id="ARBA00023136"/>
    </source>
</evidence>
<dbReference type="AlphaFoldDB" id="S5DWW6"/>
<keyword evidence="5 6" id="KW-0472">Membrane</keyword>
<dbReference type="Pfam" id="PF02361">
    <property type="entry name" value="CbiQ"/>
    <property type="match status" value="1"/>
</dbReference>
<dbReference type="InterPro" id="IPR003339">
    <property type="entry name" value="ABC/ECF_trnsptr_transmembrane"/>
</dbReference>
<protein>
    <submittedName>
        <fullName evidence="7">ABC-type cobalt transport system permease component CbiQ</fullName>
    </submittedName>
</protein>
<dbReference type="EMBL" id="KC811132">
    <property type="protein sequence ID" value="AGQ19442.1"/>
    <property type="molecule type" value="Genomic_DNA"/>
</dbReference>
<dbReference type="PANTHER" id="PTHR34857:SF2">
    <property type="entry name" value="SLL0384 PROTEIN"/>
    <property type="match status" value="1"/>
</dbReference>
<accession>S5DWW6</accession>
<evidence type="ECO:0000256" key="2">
    <source>
        <dbReference type="ARBA" id="ARBA00022475"/>
    </source>
</evidence>
<evidence type="ECO:0000256" key="6">
    <source>
        <dbReference type="SAM" id="Phobius"/>
    </source>
</evidence>